<evidence type="ECO:0000259" key="13">
    <source>
        <dbReference type="Pfam" id="PF04452"/>
    </source>
</evidence>
<feature type="domain" description="Ribosomal RNA small subunit methyltransferase E PUA-like" evidence="14">
    <location>
        <begin position="7"/>
        <end position="40"/>
    </location>
</feature>
<evidence type="ECO:0000256" key="11">
    <source>
        <dbReference type="ARBA" id="ARBA00047944"/>
    </source>
</evidence>
<evidence type="ECO:0000256" key="8">
    <source>
        <dbReference type="ARBA" id="ARBA00022679"/>
    </source>
</evidence>
<dbReference type="GO" id="GO:0070475">
    <property type="term" value="P:rRNA base methylation"/>
    <property type="evidence" value="ECO:0007669"/>
    <property type="project" value="TreeGrafter"/>
</dbReference>
<evidence type="ECO:0000256" key="6">
    <source>
        <dbReference type="ARBA" id="ARBA00022552"/>
    </source>
</evidence>
<proteinExistence type="inferred from homology"/>
<dbReference type="InterPro" id="IPR029028">
    <property type="entry name" value="Alpha/beta_knot_MTases"/>
</dbReference>
<evidence type="ECO:0000256" key="4">
    <source>
        <dbReference type="ARBA" id="ARBA00013673"/>
    </source>
</evidence>
<organism evidence="15 16">
    <name type="scientific">Candidatus Tanganyikabacteria bacterium</name>
    <dbReference type="NCBI Taxonomy" id="2961651"/>
    <lineage>
        <taxon>Bacteria</taxon>
        <taxon>Bacillati</taxon>
        <taxon>Candidatus Sericytochromatia</taxon>
        <taxon>Candidatus Tanganyikabacteria</taxon>
    </lineage>
</organism>
<sequence length="211" mass="22347">MAHQISRVLRLRSGDRIVVLDGRGAAWEAALSEVRNGAVVVRCERPAACATEPSRAVTLFAAVLKGDRQEWMVQKAVELGVARIQPILTAHGVARPGADKAERWRRIAQEAAEQCERAIVPPIADPIPVSATRWPGLALICTERGGMPLKAAITSTDEALAVFIGPEGGWEAAELALLLEKGAIAASLGPRILRAETAALAALAMILGQES</sequence>
<evidence type="ECO:0000259" key="14">
    <source>
        <dbReference type="Pfam" id="PF20260"/>
    </source>
</evidence>
<dbReference type="CDD" id="cd18084">
    <property type="entry name" value="RsmE-like"/>
    <property type="match status" value="1"/>
</dbReference>
<dbReference type="InterPro" id="IPR015947">
    <property type="entry name" value="PUA-like_sf"/>
</dbReference>
<feature type="domain" description="Ribosomal RNA small subunit methyltransferase E methyltransferase" evidence="13">
    <location>
        <begin position="54"/>
        <end position="206"/>
    </location>
</feature>
<accession>A0A938BKK8</accession>
<name>A0A938BKK8_9BACT</name>
<evidence type="ECO:0000256" key="1">
    <source>
        <dbReference type="ARBA" id="ARBA00004496"/>
    </source>
</evidence>
<dbReference type="Pfam" id="PF04452">
    <property type="entry name" value="Methyltrans_RNA"/>
    <property type="match status" value="1"/>
</dbReference>
<evidence type="ECO:0000256" key="2">
    <source>
        <dbReference type="ARBA" id="ARBA00005528"/>
    </source>
</evidence>
<dbReference type="PANTHER" id="PTHR30027">
    <property type="entry name" value="RIBOSOMAL RNA SMALL SUBUNIT METHYLTRANSFERASE E"/>
    <property type="match status" value="1"/>
</dbReference>
<dbReference type="SUPFAM" id="SSF88697">
    <property type="entry name" value="PUA domain-like"/>
    <property type="match status" value="1"/>
</dbReference>
<dbReference type="SUPFAM" id="SSF75217">
    <property type="entry name" value="alpha/beta knot"/>
    <property type="match status" value="1"/>
</dbReference>
<keyword evidence="5 12" id="KW-0963">Cytoplasm</keyword>
<evidence type="ECO:0000313" key="15">
    <source>
        <dbReference type="EMBL" id="MBM3276362.1"/>
    </source>
</evidence>
<protein>
    <recommendedName>
        <fullName evidence="4 12">Ribosomal RNA small subunit methyltransferase E</fullName>
        <ecNumber evidence="3 12">2.1.1.193</ecNumber>
    </recommendedName>
</protein>
<dbReference type="GO" id="GO:0005737">
    <property type="term" value="C:cytoplasm"/>
    <property type="evidence" value="ECO:0007669"/>
    <property type="project" value="UniProtKB-SubCell"/>
</dbReference>
<evidence type="ECO:0000256" key="5">
    <source>
        <dbReference type="ARBA" id="ARBA00022490"/>
    </source>
</evidence>
<evidence type="ECO:0000256" key="12">
    <source>
        <dbReference type="PIRNR" id="PIRNR015601"/>
    </source>
</evidence>
<comment type="function">
    <text evidence="10 12">Specifically methylates the N3 position of the uracil ring of uridine 1498 (m3U1498) in 16S rRNA. Acts on the fully assembled 30S ribosomal subunit.</text>
</comment>
<comment type="caution">
    <text evidence="15">The sequence shown here is derived from an EMBL/GenBank/DDBJ whole genome shotgun (WGS) entry which is preliminary data.</text>
</comment>
<dbReference type="InterPro" id="IPR006700">
    <property type="entry name" value="RsmE"/>
</dbReference>
<evidence type="ECO:0000256" key="3">
    <source>
        <dbReference type="ARBA" id="ARBA00012328"/>
    </source>
</evidence>
<dbReference type="Pfam" id="PF20260">
    <property type="entry name" value="PUA_4"/>
    <property type="match status" value="1"/>
</dbReference>
<dbReference type="PIRSF" id="PIRSF015601">
    <property type="entry name" value="MTase_slr0722"/>
    <property type="match status" value="1"/>
</dbReference>
<comment type="catalytic activity">
    <reaction evidence="11 12">
        <text>uridine(1498) in 16S rRNA + S-adenosyl-L-methionine = N(3)-methyluridine(1498) in 16S rRNA + S-adenosyl-L-homocysteine + H(+)</text>
        <dbReference type="Rhea" id="RHEA:42920"/>
        <dbReference type="Rhea" id="RHEA-COMP:10283"/>
        <dbReference type="Rhea" id="RHEA-COMP:10284"/>
        <dbReference type="ChEBI" id="CHEBI:15378"/>
        <dbReference type="ChEBI" id="CHEBI:57856"/>
        <dbReference type="ChEBI" id="CHEBI:59789"/>
        <dbReference type="ChEBI" id="CHEBI:65315"/>
        <dbReference type="ChEBI" id="CHEBI:74502"/>
        <dbReference type="EC" id="2.1.1.193"/>
    </reaction>
</comment>
<evidence type="ECO:0000256" key="9">
    <source>
        <dbReference type="ARBA" id="ARBA00022691"/>
    </source>
</evidence>
<reference evidence="15 16" key="1">
    <citation type="submission" date="2019-03" db="EMBL/GenBank/DDBJ databases">
        <title>Lake Tanganyika Metagenome-Assembled Genomes (MAGs).</title>
        <authorList>
            <person name="Tran P."/>
        </authorList>
    </citation>
    <scope>NUCLEOTIDE SEQUENCE [LARGE SCALE GENOMIC DNA]</scope>
    <source>
        <strain evidence="15">K_DeepCast_65m_m2_236</strain>
    </source>
</reference>
<comment type="similarity">
    <text evidence="2 12">Belongs to the RNA methyltransferase RsmE family.</text>
</comment>
<dbReference type="Gene3D" id="3.40.1280.10">
    <property type="match status" value="1"/>
</dbReference>
<dbReference type="GO" id="GO:0070042">
    <property type="term" value="F:rRNA (uridine-N3-)-methyltransferase activity"/>
    <property type="evidence" value="ECO:0007669"/>
    <property type="project" value="TreeGrafter"/>
</dbReference>
<keyword evidence="9 12" id="KW-0949">S-adenosyl-L-methionine</keyword>
<gene>
    <name evidence="15" type="ORF">FJZ00_14505</name>
</gene>
<dbReference type="PANTHER" id="PTHR30027:SF3">
    <property type="entry name" value="16S RRNA (URACIL(1498)-N(3))-METHYLTRANSFERASE"/>
    <property type="match status" value="1"/>
</dbReference>
<dbReference type="InterPro" id="IPR046887">
    <property type="entry name" value="RsmE_PUA-like"/>
</dbReference>
<keyword evidence="8 12" id="KW-0808">Transferase</keyword>
<dbReference type="EC" id="2.1.1.193" evidence="3 12"/>
<dbReference type="EMBL" id="VGJX01000989">
    <property type="protein sequence ID" value="MBM3276362.1"/>
    <property type="molecule type" value="Genomic_DNA"/>
</dbReference>
<dbReference type="AlphaFoldDB" id="A0A938BKK8"/>
<keyword evidence="6 12" id="KW-0698">rRNA processing</keyword>
<keyword evidence="7 12" id="KW-0489">Methyltransferase</keyword>
<evidence type="ECO:0000256" key="7">
    <source>
        <dbReference type="ARBA" id="ARBA00022603"/>
    </source>
</evidence>
<evidence type="ECO:0000313" key="16">
    <source>
        <dbReference type="Proteomes" id="UP000703893"/>
    </source>
</evidence>
<dbReference type="Proteomes" id="UP000703893">
    <property type="component" value="Unassembled WGS sequence"/>
</dbReference>
<comment type="subcellular location">
    <subcellularLocation>
        <location evidence="1 12">Cytoplasm</location>
    </subcellularLocation>
</comment>
<evidence type="ECO:0000256" key="10">
    <source>
        <dbReference type="ARBA" id="ARBA00025699"/>
    </source>
</evidence>
<dbReference type="NCBIfam" id="TIGR00046">
    <property type="entry name" value="RsmE family RNA methyltransferase"/>
    <property type="match status" value="1"/>
</dbReference>
<dbReference type="InterPro" id="IPR046886">
    <property type="entry name" value="RsmE_MTase_dom"/>
</dbReference>
<dbReference type="InterPro" id="IPR029026">
    <property type="entry name" value="tRNA_m1G_MTases_N"/>
</dbReference>